<keyword evidence="1" id="KW-0150">Chloroplast</keyword>
<dbReference type="RefSeq" id="YP_009491961.1">
    <property type="nucleotide sequence ID" value="NC_037919.1"/>
</dbReference>
<name>A0A2U8GHI2_9CHLO</name>
<protein>
    <submittedName>
        <fullName evidence="1">Uncharacterized protein</fullName>
    </submittedName>
</protein>
<organism evidence="1">
    <name type="scientific">Pediastrum angulosum</name>
    <dbReference type="NCBI Taxonomy" id="271408"/>
    <lineage>
        <taxon>Eukaryota</taxon>
        <taxon>Viridiplantae</taxon>
        <taxon>Chlorophyta</taxon>
        <taxon>core chlorophytes</taxon>
        <taxon>Chlorophyceae</taxon>
        <taxon>CS clade</taxon>
        <taxon>Sphaeropleales</taxon>
        <taxon>Hydrodictyaceae</taxon>
        <taxon>Pediastrum</taxon>
    </lineage>
</organism>
<dbReference type="AlphaFoldDB" id="A0A2U8GHI2"/>
<dbReference type="GeneID" id="36951631"/>
<keyword evidence="1" id="KW-0934">Plastid</keyword>
<sequence>MNSATLVIIELTYGVDLSQRSLKTMKTTEHTVVFSLVPEGELECSMVTFLDAVRDQLYNKLRKIQQKGVVYHRIRIKIQGLEQPIEDDAGFAANTVKSAEAQTYEFGFTGRGLVDIGQVNLGQDELKVLSRTLDFACIFIVSASESLRDTNRFSVLGHCFLTGESLFSDTPFGYGTMGNFVEGSPRPEIIDFILLFTNGFVVNGVKFNFYDRFRGGDNFRKIAYLTLVGLRDTSKTARKQ</sequence>
<reference evidence="1" key="1">
    <citation type="journal article" date="2018" name="Am. J. Bot.">
        <title>Organellar phylogenomics inform systematics in the green algal family Hydrodictyaceae (Chlorophyceae) and provide clues to the complex evolutionary history of plastid genomes in the green algal tree of life.</title>
        <authorList>
            <person name="McManus H.A."/>
            <person name="Fucikova K."/>
            <person name="Lewis P.O."/>
            <person name="Lewis L.A."/>
            <person name="Karol K.G."/>
        </authorList>
    </citation>
    <scope>NUCLEOTIDE SEQUENCE</scope>
</reference>
<evidence type="ECO:0000313" key="1">
    <source>
        <dbReference type="EMBL" id="AWI68136.1"/>
    </source>
</evidence>
<accession>A0A2U8GHI2</accession>
<dbReference type="EMBL" id="MF276977">
    <property type="protein sequence ID" value="AWI68136.1"/>
    <property type="molecule type" value="Genomic_DNA"/>
</dbReference>
<geneLocation type="chloroplast" evidence="1"/>
<proteinExistence type="predicted"/>